<dbReference type="AlphaFoldDB" id="A0AAD3P574"/>
<sequence length="99" mass="11019">MVKSHLKSLSVDMDLGYNTFKEIARSSTHTILAACGLEHRKGEVYEVQPPVCLHGEGLANGLSSLMKGCCPSCFDSFVKDVVRTIMDIRVPQWLGFRNF</sequence>
<name>A0AAD3P574_NEPGR</name>
<gene>
    <name evidence="1" type="ORF">Nepgr_001600</name>
</gene>
<protein>
    <submittedName>
        <fullName evidence="1">Uncharacterized protein</fullName>
    </submittedName>
</protein>
<reference evidence="1" key="1">
    <citation type="submission" date="2023-05" db="EMBL/GenBank/DDBJ databases">
        <title>Nepenthes gracilis genome sequencing.</title>
        <authorList>
            <person name="Fukushima K."/>
        </authorList>
    </citation>
    <scope>NUCLEOTIDE SEQUENCE</scope>
    <source>
        <strain evidence="1">SING2019-196</strain>
    </source>
</reference>
<dbReference type="PANTHER" id="PTHR47177">
    <property type="entry name" value="F18C1.6 PROTEIN"/>
    <property type="match status" value="1"/>
</dbReference>
<dbReference type="PANTHER" id="PTHR47177:SF3">
    <property type="entry name" value="F18C1.6 PROTEIN"/>
    <property type="match status" value="1"/>
</dbReference>
<dbReference type="Proteomes" id="UP001279734">
    <property type="component" value="Unassembled WGS sequence"/>
</dbReference>
<comment type="caution">
    <text evidence="1">The sequence shown here is derived from an EMBL/GenBank/DDBJ whole genome shotgun (WGS) entry which is preliminary data.</text>
</comment>
<evidence type="ECO:0000313" key="2">
    <source>
        <dbReference type="Proteomes" id="UP001279734"/>
    </source>
</evidence>
<accession>A0AAD3P574</accession>
<dbReference type="EMBL" id="BSYO01000001">
    <property type="protein sequence ID" value="GMG99760.1"/>
    <property type="molecule type" value="Genomic_DNA"/>
</dbReference>
<keyword evidence="2" id="KW-1185">Reference proteome</keyword>
<organism evidence="1 2">
    <name type="scientific">Nepenthes gracilis</name>
    <name type="common">Slender pitcher plant</name>
    <dbReference type="NCBI Taxonomy" id="150966"/>
    <lineage>
        <taxon>Eukaryota</taxon>
        <taxon>Viridiplantae</taxon>
        <taxon>Streptophyta</taxon>
        <taxon>Embryophyta</taxon>
        <taxon>Tracheophyta</taxon>
        <taxon>Spermatophyta</taxon>
        <taxon>Magnoliopsida</taxon>
        <taxon>eudicotyledons</taxon>
        <taxon>Gunneridae</taxon>
        <taxon>Pentapetalae</taxon>
        <taxon>Caryophyllales</taxon>
        <taxon>Nepenthaceae</taxon>
        <taxon>Nepenthes</taxon>
    </lineage>
</organism>
<proteinExistence type="predicted"/>
<evidence type="ECO:0000313" key="1">
    <source>
        <dbReference type="EMBL" id="GMG99760.1"/>
    </source>
</evidence>